<dbReference type="EMBL" id="CP000697">
    <property type="protein sequence ID" value="ABQ31711.1"/>
    <property type="molecule type" value="Genomic_DNA"/>
</dbReference>
<name>A5G1H9_ACICJ</name>
<evidence type="ECO:0000313" key="1">
    <source>
        <dbReference type="EMBL" id="ABQ31711.1"/>
    </source>
</evidence>
<dbReference type="Proteomes" id="UP000000245">
    <property type="component" value="Chromosome"/>
</dbReference>
<dbReference type="RefSeq" id="WP_007422926.1">
    <property type="nucleotide sequence ID" value="NC_009484.1"/>
</dbReference>
<dbReference type="HOGENOM" id="CLU_2770070_0_0_5"/>
<reference evidence="1 2" key="1">
    <citation type="submission" date="2007-05" db="EMBL/GenBank/DDBJ databases">
        <title>Complete sequence of chromosome of Acidiphilium cryptum JF-5.</title>
        <authorList>
            <consortium name="US DOE Joint Genome Institute"/>
            <person name="Copeland A."/>
            <person name="Lucas S."/>
            <person name="Lapidus A."/>
            <person name="Barry K."/>
            <person name="Detter J.C."/>
            <person name="Glavina del Rio T."/>
            <person name="Hammon N."/>
            <person name="Israni S."/>
            <person name="Dalin E."/>
            <person name="Tice H."/>
            <person name="Pitluck S."/>
            <person name="Sims D."/>
            <person name="Brettin T."/>
            <person name="Bruce D."/>
            <person name="Han C."/>
            <person name="Schmutz J."/>
            <person name="Larimer F."/>
            <person name="Land M."/>
            <person name="Hauser L."/>
            <person name="Kyrpides N."/>
            <person name="Kim E."/>
            <person name="Magnuson T."/>
            <person name="Richardson P."/>
        </authorList>
    </citation>
    <scope>NUCLEOTIDE SEQUENCE [LARGE SCALE GENOMIC DNA]</scope>
    <source>
        <strain evidence="1 2">JF-5</strain>
    </source>
</reference>
<dbReference type="eggNOG" id="COG1652">
    <property type="taxonomic scope" value="Bacteria"/>
</dbReference>
<gene>
    <name evidence="1" type="ordered locus">Acry_2520</name>
</gene>
<evidence type="ECO:0000313" key="2">
    <source>
        <dbReference type="Proteomes" id="UP000000245"/>
    </source>
</evidence>
<dbReference type="STRING" id="349163.Acry_2520"/>
<sequence>MSGTTTITVAGGNLYEIAARHLGDATQWIRIAQLNGLSDPVLVGLVTLVLPPVDPNAGGGVPRV</sequence>
<proteinExistence type="predicted"/>
<keyword evidence="2" id="KW-1185">Reference proteome</keyword>
<protein>
    <recommendedName>
        <fullName evidence="3">LysM domain-containing protein</fullName>
    </recommendedName>
</protein>
<dbReference type="KEGG" id="acr:Acry_2520"/>
<dbReference type="AlphaFoldDB" id="A5G1H9"/>
<evidence type="ECO:0008006" key="3">
    <source>
        <dbReference type="Google" id="ProtNLM"/>
    </source>
</evidence>
<organism evidence="1 2">
    <name type="scientific">Acidiphilium cryptum (strain JF-5)</name>
    <dbReference type="NCBI Taxonomy" id="349163"/>
    <lineage>
        <taxon>Bacteria</taxon>
        <taxon>Pseudomonadati</taxon>
        <taxon>Pseudomonadota</taxon>
        <taxon>Alphaproteobacteria</taxon>
        <taxon>Acetobacterales</taxon>
        <taxon>Acidocellaceae</taxon>
        <taxon>Acidiphilium</taxon>
    </lineage>
</organism>
<accession>A5G1H9</accession>